<dbReference type="Gene3D" id="2.60.200.20">
    <property type="match status" value="1"/>
</dbReference>
<dbReference type="SMART" id="SM00240">
    <property type="entry name" value="FHA"/>
    <property type="match status" value="1"/>
</dbReference>
<reference evidence="2" key="1">
    <citation type="submission" date="2020-05" db="EMBL/GenBank/DDBJ databases">
        <authorList>
            <person name="Chiriac C."/>
            <person name="Salcher M."/>
            <person name="Ghai R."/>
            <person name="Kavagutti S V."/>
        </authorList>
    </citation>
    <scope>NUCLEOTIDE SEQUENCE</scope>
</reference>
<dbReference type="InterPro" id="IPR000253">
    <property type="entry name" value="FHA_dom"/>
</dbReference>
<organism evidence="2">
    <name type="scientific">freshwater metagenome</name>
    <dbReference type="NCBI Taxonomy" id="449393"/>
    <lineage>
        <taxon>unclassified sequences</taxon>
        <taxon>metagenomes</taxon>
        <taxon>ecological metagenomes</taxon>
    </lineage>
</organism>
<dbReference type="InterPro" id="IPR022128">
    <property type="entry name" value="FhaA_N"/>
</dbReference>
<dbReference type="InterPro" id="IPR050923">
    <property type="entry name" value="Cell_Proc_Reg/RNA_Proc"/>
</dbReference>
<dbReference type="CDD" id="cd00060">
    <property type="entry name" value="FHA"/>
    <property type="match status" value="1"/>
</dbReference>
<dbReference type="InterPro" id="IPR042287">
    <property type="entry name" value="FhaA_N_sf"/>
</dbReference>
<proteinExistence type="predicted"/>
<dbReference type="InterPro" id="IPR008984">
    <property type="entry name" value="SMAD_FHA_dom_sf"/>
</dbReference>
<dbReference type="AlphaFoldDB" id="A0A6J7E342"/>
<dbReference type="Pfam" id="PF12401">
    <property type="entry name" value="FhaA_N"/>
    <property type="match status" value="1"/>
</dbReference>
<protein>
    <submittedName>
        <fullName evidence="2">Unannotated protein</fullName>
    </submittedName>
</protein>
<name>A0A6J7E342_9ZZZZ</name>
<evidence type="ECO:0000313" key="2">
    <source>
        <dbReference type="EMBL" id="CAB4874173.1"/>
    </source>
</evidence>
<feature type="domain" description="FHA" evidence="1">
    <location>
        <begin position="189"/>
        <end position="240"/>
    </location>
</feature>
<gene>
    <name evidence="2" type="ORF">UFOPK3401_00979</name>
</gene>
<dbReference type="PANTHER" id="PTHR23308">
    <property type="entry name" value="NUCLEAR INHIBITOR OF PROTEIN PHOSPHATASE-1"/>
    <property type="match status" value="1"/>
</dbReference>
<dbReference type="SUPFAM" id="SSF49879">
    <property type="entry name" value="SMAD/FHA domain"/>
    <property type="match status" value="1"/>
</dbReference>
<dbReference type="Pfam" id="PF00498">
    <property type="entry name" value="FHA"/>
    <property type="match status" value="1"/>
</dbReference>
<dbReference type="PROSITE" id="PS50006">
    <property type="entry name" value="FHA_DOMAIN"/>
    <property type="match status" value="1"/>
</dbReference>
<accession>A0A6J7E342</accession>
<sequence>MGILERFETGLDKLVNGAFAKAFRSEVQPVEVAAALQRELDDKAAVVSRESTMAPNHFTVELGPFDFDRLSPYAQALNTEFGAMVTEHAQEQNYTLIGPVQVTMTRADDLATGMFRVASTSQAGVVAQPQVPVAPSNQPQTRAASPVDGIDSPDHVPSPFSAASVDLPKPLNARLVINDTGIPLTSPVITIGRGTDAGIRIDDPGISRHHAEIRHDGTGTGFSIIDLASTNGTLVAGERIGEKVLSDGDEIRMGSTLIVFRSG</sequence>
<dbReference type="EMBL" id="CAFBLM010000042">
    <property type="protein sequence ID" value="CAB4874173.1"/>
    <property type="molecule type" value="Genomic_DNA"/>
</dbReference>
<dbReference type="Gene3D" id="3.30.2320.60">
    <property type="entry name" value="FhaA, phosphopeptide-binding domain (DUF3662)"/>
    <property type="match status" value="1"/>
</dbReference>
<evidence type="ECO:0000259" key="1">
    <source>
        <dbReference type="PROSITE" id="PS50006"/>
    </source>
</evidence>